<dbReference type="KEGG" id="sutt:SUTMEG_00590"/>
<dbReference type="RefSeq" id="WP_120175838.1">
    <property type="nucleotide sequence ID" value="NZ_AP018786.1"/>
</dbReference>
<sequence length="165" mass="17564">MIGITEFNQALATAITPITLISGVGLLMICMTGRYNHATNRIRQLMAKRESASRHLEPDIDAEIDLIFLRASLLRRGMLCVGLSAVCSALLVVTSVASAFLDYDLLVAEAVFLVGAIALIVTCALLFSAEINLSLHALKLAVDHLPPLPAPKAEESTDAPAPKAD</sequence>
<reference evidence="2 3" key="1">
    <citation type="journal article" date="2018" name="Int. J. Syst. Evol. Microbiol.">
        <title>Mesosutterella multiformis gen. nov., sp. nov., a member of the family Sutterellaceae and Sutterella megalosphaeroides sp. nov., isolated from human faeces.</title>
        <authorList>
            <person name="Sakamoto M."/>
            <person name="Ikeyama N."/>
            <person name="Kunihiro T."/>
            <person name="Iino T."/>
            <person name="Yuki M."/>
            <person name="Ohkuma M."/>
        </authorList>
    </citation>
    <scope>NUCLEOTIDE SEQUENCE [LARGE SCALE GENOMIC DNA]</scope>
    <source>
        <strain evidence="2 3">6FBBBH3</strain>
    </source>
</reference>
<feature type="transmembrane region" description="Helical" evidence="1">
    <location>
        <begin position="107"/>
        <end position="129"/>
    </location>
</feature>
<dbReference type="OrthoDB" id="9153719at2"/>
<proteinExistence type="predicted"/>
<evidence type="ECO:0000313" key="2">
    <source>
        <dbReference type="EMBL" id="BBF22168.1"/>
    </source>
</evidence>
<organism evidence="2 3">
    <name type="scientific">Sutterella megalosphaeroides</name>
    <dbReference type="NCBI Taxonomy" id="2494234"/>
    <lineage>
        <taxon>Bacteria</taxon>
        <taxon>Pseudomonadati</taxon>
        <taxon>Pseudomonadota</taxon>
        <taxon>Betaproteobacteria</taxon>
        <taxon>Burkholderiales</taxon>
        <taxon>Sutterellaceae</taxon>
        <taxon>Sutterella</taxon>
    </lineage>
</organism>
<feature type="transmembrane region" description="Helical" evidence="1">
    <location>
        <begin position="12"/>
        <end position="33"/>
    </location>
</feature>
<keyword evidence="1" id="KW-0812">Transmembrane</keyword>
<dbReference type="AlphaFoldDB" id="A0A2Z6IAQ3"/>
<dbReference type="InterPro" id="IPR021279">
    <property type="entry name" value="DUF2721"/>
</dbReference>
<dbReference type="Pfam" id="PF11026">
    <property type="entry name" value="DUF2721"/>
    <property type="match status" value="1"/>
</dbReference>
<evidence type="ECO:0000313" key="3">
    <source>
        <dbReference type="Proteomes" id="UP000271003"/>
    </source>
</evidence>
<protein>
    <recommendedName>
        <fullName evidence="4">DUF2721 domain-containing protein</fullName>
    </recommendedName>
</protein>
<keyword evidence="3" id="KW-1185">Reference proteome</keyword>
<accession>A0A2Z6IAQ3</accession>
<keyword evidence="1" id="KW-1133">Transmembrane helix</keyword>
<name>A0A2Z6IAQ3_9BURK</name>
<evidence type="ECO:0000256" key="1">
    <source>
        <dbReference type="SAM" id="Phobius"/>
    </source>
</evidence>
<feature type="transmembrane region" description="Helical" evidence="1">
    <location>
        <begin position="78"/>
        <end position="101"/>
    </location>
</feature>
<dbReference type="EMBL" id="AP018786">
    <property type="protein sequence ID" value="BBF22168.1"/>
    <property type="molecule type" value="Genomic_DNA"/>
</dbReference>
<keyword evidence="1" id="KW-0472">Membrane</keyword>
<dbReference type="Proteomes" id="UP000271003">
    <property type="component" value="Chromosome"/>
</dbReference>
<evidence type="ECO:0008006" key="4">
    <source>
        <dbReference type="Google" id="ProtNLM"/>
    </source>
</evidence>
<gene>
    <name evidence="2" type="ORF">SUTMEG_00590</name>
</gene>